<dbReference type="InterPro" id="IPR047268">
    <property type="entry name" value="PWWP_BS69"/>
</dbReference>
<evidence type="ECO:0000256" key="19">
    <source>
        <dbReference type="SAM" id="MobiDB-lite"/>
    </source>
</evidence>
<evidence type="ECO:0000313" key="26">
    <source>
        <dbReference type="Proteomes" id="UP001372834"/>
    </source>
</evidence>
<dbReference type="InterPro" id="IPR048589">
    <property type="entry name" value="SAMD1-like_WH"/>
</dbReference>
<dbReference type="SMART" id="SM00293">
    <property type="entry name" value="PWWP"/>
    <property type="match status" value="1"/>
</dbReference>
<feature type="domain" description="PHD-type" evidence="21">
    <location>
        <begin position="106"/>
        <end position="153"/>
    </location>
</feature>
<evidence type="ECO:0000256" key="16">
    <source>
        <dbReference type="PROSITE-ProRule" id="PRU00035"/>
    </source>
</evidence>
<sequence>MSSCSKNLFESMTRRRVSCPQVTQQLWDAIKNIRGQRQVPTAERIQKYMLKEFGVSEEEVIRQLNHCVRDGLIEITKRTISKGNYVGSEQEGYKLPLLSLQPDDFDWYCFDCHRAGDVICCSKPNCLRVYHLACISSTDLPEGAFVCHVCKMCEMTSDKFQMKKPKLNRLLGYTLQRLKSKYPLTLKDQRLPPPNKNILVSDRLAQVLTPPTIPAPDENEAWRTQLLIARDMNLTLMEDKIDQRRYKLLEEFHVDALNIVHNMVIYNGVDSAVADIARQMLRDCIQDLHEIRQCVDCYKQSHGDKKKLWFCKPCRKPHELVYAKQFGFPYWPAKVIKVEDDQYDVRFFGAQHLRAMIPKAHIRPISVNIHTLQVKRSSAWNKACEELKKHQELLEKARVATDNFTKIIDSSSSSEYESIDSEQERQLEKANRLKRQQAIMEKHNALLMKQKVKRRSTSVISTPKVAQVSISKKKRGRPTKNTNETASTVTVKSKKGRKRKEVYDFSSDSLDSFTFNNGSKNENLPKKNTDEIFDELLKTGVEKPKSHKSDVTKDELKEEANDLKTKQWLGLENDDSGRFSKFLKTSKTTGKKGSKKVSESSDSSEDEMLNKTSKKGKSKSDTFDSSTISSNDTFDCKRKSLKGAKNSTLFSLKESNQNLSFEKIARGNQENLKGQNTKKKKPDSGIQKIYTSSSEADDETDFSSKEESDSDFELNSSKKKSKNNNKKTGAKNVGKENLKDAKGKFISKRDVATDDGSSDSASEDVKDAETSKKAKNIINAAKKSKRNNTDPNTSGHKADYSDETDDEKELQTSKNKTRKTTPMVKPEARVKLPTDRVAKGKNHAKTKVSAISSDSDASAPQSKETRSKGKDPKESSTLDSPSKKQYTRSSTKKDEPEKVINKGKSKENNKPVQRMSQRMINKYKEVSEEDLEKNGKDKASKTISLKKGDKECLSSDSEEQTTQKTEPKTEEMAQMREMFKKYISKLDMKEGELNNDNFKKKKNYDSSDSEDLPKTNKLKQETESESEMEKKTPKKSTKKSKTELLEEKVQKIKKQKNILDDKKGKNRKSDDKEMKEKEETIVSSSSQEPITRSVAIQASRIEIPPEESQELVQKTERVAELEKELQVQLNANKLLEVELNKTRVILDRIRSDHEDEISELNSKHVMNVSEIKKKQWCYNCETEAIYHCCWNTAYCSVECQQAHWQSEHKRVCRRKR</sequence>
<dbReference type="PROSITE" id="PS50014">
    <property type="entry name" value="BROMODOMAIN_2"/>
    <property type="match status" value="1"/>
</dbReference>
<dbReference type="PROSITE" id="PS50016">
    <property type="entry name" value="ZF_PHD_2"/>
    <property type="match status" value="1"/>
</dbReference>
<dbReference type="Pfam" id="PF00439">
    <property type="entry name" value="Bromodomain"/>
    <property type="match status" value="1"/>
</dbReference>
<evidence type="ECO:0000259" key="23">
    <source>
        <dbReference type="PROSITE" id="PS50865"/>
    </source>
</evidence>
<evidence type="ECO:0008006" key="27">
    <source>
        <dbReference type="Google" id="ProtNLM"/>
    </source>
</evidence>
<evidence type="ECO:0000259" key="21">
    <source>
        <dbReference type="PROSITE" id="PS50016"/>
    </source>
</evidence>
<dbReference type="SUPFAM" id="SSF144232">
    <property type="entry name" value="HIT/MYND zinc finger-like"/>
    <property type="match status" value="1"/>
</dbReference>
<dbReference type="CDD" id="cd20159">
    <property type="entry name" value="PWWP_BS69"/>
    <property type="match status" value="1"/>
</dbReference>
<keyword evidence="6" id="KW-0597">Phosphoprotein</keyword>
<evidence type="ECO:0000256" key="12">
    <source>
        <dbReference type="ARBA" id="ARBA00023015"/>
    </source>
</evidence>
<dbReference type="FunFam" id="6.10.140.2220:FF:000002">
    <property type="entry name" value="Protein kinase C-binding protein 1 isoform C"/>
    <property type="match status" value="1"/>
</dbReference>
<dbReference type="SUPFAM" id="SSF57903">
    <property type="entry name" value="FYVE/PHD zinc finger"/>
    <property type="match status" value="1"/>
</dbReference>
<feature type="compositionally biased region" description="Basic and acidic residues" evidence="19">
    <location>
        <begin position="922"/>
        <end position="953"/>
    </location>
</feature>
<dbReference type="PROSITE" id="PS50812">
    <property type="entry name" value="PWWP"/>
    <property type="match status" value="1"/>
</dbReference>
<dbReference type="InterPro" id="IPR019786">
    <property type="entry name" value="Zinc_finger_PHD-type_CS"/>
</dbReference>
<dbReference type="InterPro" id="IPR001965">
    <property type="entry name" value="Znf_PHD"/>
</dbReference>
<feature type="compositionally biased region" description="Polar residues" evidence="19">
    <location>
        <begin position="877"/>
        <end position="889"/>
    </location>
</feature>
<dbReference type="GO" id="GO:0003677">
    <property type="term" value="F:DNA binding"/>
    <property type="evidence" value="ECO:0007669"/>
    <property type="project" value="InterPro"/>
</dbReference>
<feature type="compositionally biased region" description="Basic and acidic residues" evidence="19">
    <location>
        <begin position="863"/>
        <end position="876"/>
    </location>
</feature>
<feature type="compositionally biased region" description="Polar residues" evidence="19">
    <location>
        <begin position="1081"/>
        <end position="1096"/>
    </location>
</feature>
<dbReference type="InterPro" id="IPR011011">
    <property type="entry name" value="Znf_FYVE_PHD"/>
</dbReference>
<evidence type="ECO:0000259" key="22">
    <source>
        <dbReference type="PROSITE" id="PS50812"/>
    </source>
</evidence>
<dbReference type="GO" id="GO:0140006">
    <property type="term" value="F:histone H3 reader activity"/>
    <property type="evidence" value="ECO:0007669"/>
    <property type="project" value="UniProtKB-ARBA"/>
</dbReference>
<feature type="compositionally biased region" description="Basic and acidic residues" evidence="19">
    <location>
        <begin position="733"/>
        <end position="752"/>
    </location>
</feature>
<organism evidence="25 26">
    <name type="scientific">Polyplax serrata</name>
    <name type="common">Common mouse louse</name>
    <dbReference type="NCBI Taxonomy" id="468196"/>
    <lineage>
        <taxon>Eukaryota</taxon>
        <taxon>Metazoa</taxon>
        <taxon>Ecdysozoa</taxon>
        <taxon>Arthropoda</taxon>
        <taxon>Hexapoda</taxon>
        <taxon>Insecta</taxon>
        <taxon>Pterygota</taxon>
        <taxon>Neoptera</taxon>
        <taxon>Paraneoptera</taxon>
        <taxon>Psocodea</taxon>
        <taxon>Troctomorpha</taxon>
        <taxon>Phthiraptera</taxon>
        <taxon>Anoplura</taxon>
        <taxon>Polyplacidae</taxon>
        <taxon>Polyplax</taxon>
    </lineage>
</organism>
<feature type="region of interest" description="Disordered" evidence="19">
    <location>
        <begin position="661"/>
        <end position="973"/>
    </location>
</feature>
<evidence type="ECO:0000256" key="9">
    <source>
        <dbReference type="ARBA" id="ARBA00022833"/>
    </source>
</evidence>
<evidence type="ECO:0000256" key="5">
    <source>
        <dbReference type="ARBA" id="ARBA00022499"/>
    </source>
</evidence>
<keyword evidence="10" id="KW-0832">Ubl conjugation</keyword>
<feature type="region of interest" description="Disordered" evidence="19">
    <location>
        <begin position="573"/>
        <end position="637"/>
    </location>
</feature>
<evidence type="ECO:0000256" key="8">
    <source>
        <dbReference type="ARBA" id="ARBA00022771"/>
    </source>
</evidence>
<dbReference type="InterPro" id="IPR019787">
    <property type="entry name" value="Znf_PHD-finger"/>
</dbReference>
<evidence type="ECO:0000259" key="24">
    <source>
        <dbReference type="PROSITE" id="PS52014"/>
    </source>
</evidence>
<feature type="compositionally biased region" description="Basic and acidic residues" evidence="19">
    <location>
        <begin position="1040"/>
        <end position="1050"/>
    </location>
</feature>
<dbReference type="InterPro" id="IPR036427">
    <property type="entry name" value="Bromodomain-like_sf"/>
</dbReference>
<dbReference type="PROSITE" id="PS01359">
    <property type="entry name" value="ZF_PHD_1"/>
    <property type="match status" value="1"/>
</dbReference>
<keyword evidence="5" id="KW-1017">Isopeptide bond</keyword>
<evidence type="ECO:0000256" key="2">
    <source>
        <dbReference type="ARBA" id="ARBA00004286"/>
    </source>
</evidence>
<evidence type="ECO:0000313" key="25">
    <source>
        <dbReference type="EMBL" id="KAK6617441.1"/>
    </source>
</evidence>
<dbReference type="Pfam" id="PF21524">
    <property type="entry name" value="SAMD1_WH"/>
    <property type="match status" value="1"/>
</dbReference>
<dbReference type="InterPro" id="IPR000313">
    <property type="entry name" value="PWWP_dom"/>
</dbReference>
<feature type="domain" description="PWWP" evidence="22">
    <location>
        <begin position="317"/>
        <end position="368"/>
    </location>
</feature>
<feature type="compositionally biased region" description="Low complexity" evidence="19">
    <location>
        <begin position="623"/>
        <end position="633"/>
    </location>
</feature>
<dbReference type="InterPro" id="IPR047269">
    <property type="entry name" value="ZMY11"/>
</dbReference>
<evidence type="ECO:0000256" key="11">
    <source>
        <dbReference type="ARBA" id="ARBA00022853"/>
    </source>
</evidence>
<evidence type="ECO:0000256" key="6">
    <source>
        <dbReference type="ARBA" id="ARBA00022553"/>
    </source>
</evidence>
<dbReference type="GO" id="GO:0005694">
    <property type="term" value="C:chromosome"/>
    <property type="evidence" value="ECO:0007669"/>
    <property type="project" value="UniProtKB-SubCell"/>
</dbReference>
<evidence type="ECO:0000256" key="18">
    <source>
        <dbReference type="SAM" id="Coils"/>
    </source>
</evidence>
<dbReference type="AlphaFoldDB" id="A0AAN8PSV1"/>
<keyword evidence="7" id="KW-0479">Metal-binding</keyword>
<feature type="domain" description="Bromo" evidence="20">
    <location>
        <begin position="204"/>
        <end position="274"/>
    </location>
</feature>
<feature type="compositionally biased region" description="Polar residues" evidence="19">
    <location>
        <begin position="910"/>
        <end position="919"/>
    </location>
</feature>
<dbReference type="Pfam" id="PF24324">
    <property type="entry name" value="MYND_ZMYND11_ZMYD8"/>
    <property type="match status" value="1"/>
</dbReference>
<reference evidence="25 26" key="1">
    <citation type="submission" date="2023-10" db="EMBL/GenBank/DDBJ databases">
        <title>Genomes of two closely related lineages of the louse Polyplax serrata with different host specificities.</title>
        <authorList>
            <person name="Martinu J."/>
            <person name="Tarabai H."/>
            <person name="Stefka J."/>
            <person name="Hypsa V."/>
        </authorList>
    </citation>
    <scope>NUCLEOTIDE SEQUENCE [LARGE SCALE GENOMIC DNA]</scope>
    <source>
        <strain evidence="25">HR10_N</strain>
    </source>
</reference>
<dbReference type="Gene3D" id="1.20.920.10">
    <property type="entry name" value="Bromodomain-like"/>
    <property type="match status" value="1"/>
</dbReference>
<dbReference type="InterPro" id="IPR013083">
    <property type="entry name" value="Znf_RING/FYVE/PHD"/>
</dbReference>
<dbReference type="PROSITE" id="PS50865">
    <property type="entry name" value="ZF_MYND_2"/>
    <property type="match status" value="1"/>
</dbReference>
<dbReference type="InterPro" id="IPR001487">
    <property type="entry name" value="Bromodomain"/>
</dbReference>
<feature type="compositionally biased region" description="Polar residues" evidence="19">
    <location>
        <begin position="479"/>
        <end position="491"/>
    </location>
</feature>
<feature type="compositionally biased region" description="Basic and acidic residues" evidence="19">
    <location>
        <begin position="826"/>
        <end position="838"/>
    </location>
</feature>
<keyword evidence="9" id="KW-0862">Zinc</keyword>
<feature type="compositionally biased region" description="Low complexity" evidence="19">
    <location>
        <begin position="849"/>
        <end position="859"/>
    </location>
</feature>
<dbReference type="Gene3D" id="6.10.140.2220">
    <property type="match status" value="1"/>
</dbReference>
<dbReference type="GO" id="GO:0003714">
    <property type="term" value="F:transcription corepressor activity"/>
    <property type="evidence" value="ECO:0007669"/>
    <property type="project" value="InterPro"/>
</dbReference>
<keyword evidence="18" id="KW-0175">Coiled coil</keyword>
<dbReference type="SUPFAM" id="SSF47370">
    <property type="entry name" value="Bromodomain"/>
    <property type="match status" value="1"/>
</dbReference>
<comment type="subcellular location">
    <subcellularLocation>
        <location evidence="2">Chromosome</location>
    </subcellularLocation>
    <subcellularLocation>
        <location evidence="1">Nucleus</location>
    </subcellularLocation>
</comment>
<dbReference type="GO" id="GO:0009966">
    <property type="term" value="P:regulation of signal transduction"/>
    <property type="evidence" value="ECO:0007669"/>
    <property type="project" value="TreeGrafter"/>
</dbReference>
<accession>A0AAN8PSV1</accession>
<protein>
    <recommendedName>
        <fullName evidence="27">Zinc finger MYND domain-containing protein 11</fullName>
    </recommendedName>
</protein>
<dbReference type="Gene3D" id="3.30.40.10">
    <property type="entry name" value="Zinc/RING finger domain, C3HC4 (zinc finger)"/>
    <property type="match status" value="1"/>
</dbReference>
<feature type="region of interest" description="Disordered" evidence="19">
    <location>
        <begin position="989"/>
        <end position="1101"/>
    </location>
</feature>
<evidence type="ECO:0000256" key="3">
    <source>
        <dbReference type="ARBA" id="ARBA00022454"/>
    </source>
</evidence>
<feature type="compositionally biased region" description="Basic and acidic residues" evidence="19">
    <location>
        <begin position="1057"/>
        <end position="1080"/>
    </location>
</feature>
<dbReference type="InterPro" id="IPR057053">
    <property type="entry name" value="MYND_ZMYND11_ZMYD8"/>
</dbReference>
<feature type="domain" description="MYND-type" evidence="23">
    <location>
        <begin position="1177"/>
        <end position="1212"/>
    </location>
</feature>
<evidence type="ECO:0000259" key="20">
    <source>
        <dbReference type="PROSITE" id="PS50014"/>
    </source>
</evidence>
<feature type="compositionally biased region" description="Basic and acidic residues" evidence="19">
    <location>
        <begin position="891"/>
        <end position="909"/>
    </location>
</feature>
<name>A0AAN8PSV1_POLSC</name>
<dbReference type="EMBL" id="JAWJWE010000044">
    <property type="protein sequence ID" value="KAK6617441.1"/>
    <property type="molecule type" value="Genomic_DNA"/>
</dbReference>
<feature type="region of interest" description="Disordered" evidence="19">
    <location>
        <begin position="453"/>
        <end position="497"/>
    </location>
</feature>
<gene>
    <name evidence="25" type="ORF">RUM43_014450</name>
</gene>
<dbReference type="Proteomes" id="UP001372834">
    <property type="component" value="Unassembled WGS sequence"/>
</dbReference>
<evidence type="ECO:0000256" key="14">
    <source>
        <dbReference type="ARBA" id="ARBA00023163"/>
    </source>
</evidence>
<feature type="compositionally biased region" description="Basic residues" evidence="19">
    <location>
        <begin position="717"/>
        <end position="729"/>
    </location>
</feature>
<dbReference type="GO" id="GO:0008270">
    <property type="term" value="F:zinc ion binding"/>
    <property type="evidence" value="ECO:0007669"/>
    <property type="project" value="UniProtKB-KW"/>
</dbReference>
<feature type="coiled-coil region" evidence="18">
    <location>
        <begin position="1111"/>
        <end position="1138"/>
    </location>
</feature>
<dbReference type="InterPro" id="IPR002893">
    <property type="entry name" value="Znf_MYND"/>
</dbReference>
<feature type="compositionally biased region" description="Basic and acidic residues" evidence="19">
    <location>
        <begin position="1011"/>
        <end position="1031"/>
    </location>
</feature>
<feature type="compositionally biased region" description="Basic and acidic residues" evidence="19">
    <location>
        <begin position="763"/>
        <end position="772"/>
    </location>
</feature>
<dbReference type="PANTHER" id="PTHR46379">
    <property type="entry name" value="ZINC FINGER MYND DOMAIN-CONTAINING"/>
    <property type="match status" value="1"/>
</dbReference>
<keyword evidence="15" id="KW-0539">Nucleus</keyword>
<dbReference type="GO" id="GO:0034243">
    <property type="term" value="P:regulation of transcription elongation by RNA polymerase II"/>
    <property type="evidence" value="ECO:0007669"/>
    <property type="project" value="InterPro"/>
</dbReference>
<evidence type="ECO:0000256" key="1">
    <source>
        <dbReference type="ARBA" id="ARBA00004123"/>
    </source>
</evidence>
<evidence type="ECO:0000256" key="7">
    <source>
        <dbReference type="ARBA" id="ARBA00022723"/>
    </source>
</evidence>
<evidence type="ECO:0000256" key="13">
    <source>
        <dbReference type="ARBA" id="ARBA00023117"/>
    </source>
</evidence>
<dbReference type="GO" id="GO:0005634">
    <property type="term" value="C:nucleus"/>
    <property type="evidence" value="ECO:0007669"/>
    <property type="project" value="UniProtKB-SubCell"/>
</dbReference>
<dbReference type="Pfam" id="PF00855">
    <property type="entry name" value="PWWP"/>
    <property type="match status" value="1"/>
</dbReference>
<feature type="domain" description="SAMD1-like winged helix (WH)" evidence="24">
    <location>
        <begin position="14"/>
        <end position="90"/>
    </location>
</feature>
<dbReference type="PROSITE" id="PS52014">
    <property type="entry name" value="SAMD1_WH"/>
    <property type="match status" value="1"/>
</dbReference>
<comment type="caution">
    <text evidence="25">The sequence shown here is derived from an EMBL/GenBank/DDBJ whole genome shotgun (WGS) entry which is preliminary data.</text>
</comment>
<dbReference type="PANTHER" id="PTHR46379:SF1">
    <property type="entry name" value="ZINC FINGER MYND DOMAIN-CONTAINING PROTEIN 11"/>
    <property type="match status" value="1"/>
</dbReference>
<evidence type="ECO:0000256" key="17">
    <source>
        <dbReference type="PROSITE-ProRule" id="PRU00134"/>
    </source>
</evidence>
<proteinExistence type="predicted"/>
<evidence type="ECO:0000256" key="15">
    <source>
        <dbReference type="ARBA" id="ARBA00023242"/>
    </source>
</evidence>
<dbReference type="SUPFAM" id="SSF63748">
    <property type="entry name" value="Tudor/PWWP/MBT"/>
    <property type="match status" value="1"/>
</dbReference>
<keyword evidence="12" id="KW-0805">Transcription regulation</keyword>
<keyword evidence="4" id="KW-0678">Repressor</keyword>
<keyword evidence="3" id="KW-0158">Chromosome</keyword>
<keyword evidence="14" id="KW-0804">Transcription</keyword>
<evidence type="ECO:0000256" key="10">
    <source>
        <dbReference type="ARBA" id="ARBA00022843"/>
    </source>
</evidence>
<keyword evidence="13 16" id="KW-0103">Bromodomain</keyword>
<dbReference type="SMART" id="SM00249">
    <property type="entry name" value="PHD"/>
    <property type="match status" value="1"/>
</dbReference>
<dbReference type="PROSITE" id="PS01360">
    <property type="entry name" value="ZF_MYND_1"/>
    <property type="match status" value="1"/>
</dbReference>
<evidence type="ECO:0000256" key="4">
    <source>
        <dbReference type="ARBA" id="ARBA00022491"/>
    </source>
</evidence>
<keyword evidence="11" id="KW-0156">Chromatin regulator</keyword>
<dbReference type="Gene3D" id="2.30.30.140">
    <property type="match status" value="1"/>
</dbReference>
<keyword evidence="8 17" id="KW-0863">Zinc-finger</keyword>